<organism evidence="1 3">
    <name type="scientific">Holdemania massiliensis</name>
    <dbReference type="NCBI Taxonomy" id="1468449"/>
    <lineage>
        <taxon>Bacteria</taxon>
        <taxon>Bacillati</taxon>
        <taxon>Bacillota</taxon>
        <taxon>Erysipelotrichia</taxon>
        <taxon>Erysipelotrichales</taxon>
        <taxon>Erysipelotrichaceae</taxon>
        <taxon>Holdemania</taxon>
    </lineage>
</organism>
<reference evidence="3 4" key="1">
    <citation type="journal article" date="2019" name="Nat. Med.">
        <title>A library of human gut bacterial isolates paired with longitudinal multiomics data enables mechanistic microbiome research.</title>
        <authorList>
            <person name="Poyet M."/>
            <person name="Groussin M."/>
            <person name="Gibbons S.M."/>
            <person name="Avila-Pacheco J."/>
            <person name="Jiang X."/>
            <person name="Kearney S.M."/>
            <person name="Perrotta A.R."/>
            <person name="Berdy B."/>
            <person name="Zhao S."/>
            <person name="Lieberman T.D."/>
            <person name="Swanson P.K."/>
            <person name="Smith M."/>
            <person name="Roesemann S."/>
            <person name="Alexander J.E."/>
            <person name="Rich S.A."/>
            <person name="Livny J."/>
            <person name="Vlamakis H."/>
            <person name="Clish C."/>
            <person name="Bullock K."/>
            <person name="Deik A."/>
            <person name="Scott J."/>
            <person name="Pierce K.A."/>
            <person name="Xavier R.J."/>
            <person name="Alm E.J."/>
        </authorList>
    </citation>
    <scope>NUCLEOTIDE SEQUENCE [LARGE SCALE GENOMIC DNA]</scope>
    <source>
        <strain evidence="1 3">BIOML-A4</strain>
        <strain evidence="2 4">BIOML-A5</strain>
    </source>
</reference>
<evidence type="ECO:0000313" key="3">
    <source>
        <dbReference type="Proteomes" id="UP000433575"/>
    </source>
</evidence>
<keyword evidence="4" id="KW-1185">Reference proteome</keyword>
<evidence type="ECO:0000313" key="1">
    <source>
        <dbReference type="EMBL" id="MSA89322.1"/>
    </source>
</evidence>
<protein>
    <submittedName>
        <fullName evidence="1">Uncharacterized protein</fullName>
    </submittedName>
</protein>
<dbReference type="EMBL" id="WKPJ01000009">
    <property type="protein sequence ID" value="MSA89322.1"/>
    <property type="molecule type" value="Genomic_DNA"/>
</dbReference>
<sequence length="235" mass="25301">MKPTSRIFNVLLALCWVMIVITGSLALGAYWSRRPDPAALPAPSAAPAASLPPELSGILPEGELLISQLTQIAKGQFTAQGTQQLQVNLTGQQLSELLSAAVGDWLSNPKLTLENGNEAVLEVTVNDPQALVQLFPKLKEYGGLLNLAKGCRVAVEAKLITQKEEITVDLQRISLAGVDLPSALIQSTNTAVNKNLKSILDKMEGLQISVFKLEDESLRFEGTVPQTLLLQNKQP</sequence>
<evidence type="ECO:0000313" key="2">
    <source>
        <dbReference type="EMBL" id="MSC33000.1"/>
    </source>
</evidence>
<accession>A0A6N7S6K8</accession>
<dbReference type="AlphaFoldDB" id="A0A6N7S6K8"/>
<dbReference type="OrthoDB" id="1653528at2"/>
<dbReference type="RefSeq" id="WP_154238629.1">
    <property type="nucleotide sequence ID" value="NZ_CALJPI010000199.1"/>
</dbReference>
<dbReference type="Proteomes" id="UP000480929">
    <property type="component" value="Unassembled WGS sequence"/>
</dbReference>
<evidence type="ECO:0000313" key="4">
    <source>
        <dbReference type="Proteomes" id="UP000480929"/>
    </source>
</evidence>
<name>A0A6N7S6K8_9FIRM</name>
<dbReference type="Proteomes" id="UP000433575">
    <property type="component" value="Unassembled WGS sequence"/>
</dbReference>
<proteinExistence type="predicted"/>
<comment type="caution">
    <text evidence="1">The sequence shown here is derived from an EMBL/GenBank/DDBJ whole genome shotgun (WGS) entry which is preliminary data.</text>
</comment>
<gene>
    <name evidence="2" type="ORF">GKD88_07690</name>
    <name evidence="1" type="ORF">GKE08_08285</name>
</gene>
<dbReference type="EMBL" id="WKPI01000010">
    <property type="protein sequence ID" value="MSC33000.1"/>
    <property type="molecule type" value="Genomic_DNA"/>
</dbReference>